<name>A0AAN6QN39_9PEZI</name>
<reference evidence="1" key="2">
    <citation type="submission" date="2023-05" db="EMBL/GenBank/DDBJ databases">
        <authorList>
            <consortium name="Lawrence Berkeley National Laboratory"/>
            <person name="Steindorff A."/>
            <person name="Hensen N."/>
            <person name="Bonometti L."/>
            <person name="Westerberg I."/>
            <person name="Brannstrom I.O."/>
            <person name="Guillou S."/>
            <person name="Cros-Aarteil S."/>
            <person name="Calhoun S."/>
            <person name="Haridas S."/>
            <person name="Kuo A."/>
            <person name="Mondo S."/>
            <person name="Pangilinan J."/>
            <person name="Riley R."/>
            <person name="Labutti K."/>
            <person name="Andreopoulos B."/>
            <person name="Lipzen A."/>
            <person name="Chen C."/>
            <person name="Yanf M."/>
            <person name="Daum C."/>
            <person name="Ng V."/>
            <person name="Clum A."/>
            <person name="Ohm R."/>
            <person name="Martin F."/>
            <person name="Silar P."/>
            <person name="Natvig D."/>
            <person name="Lalanne C."/>
            <person name="Gautier V."/>
            <person name="Ament-Velasquez S.L."/>
            <person name="Kruys A."/>
            <person name="Hutchinson M.I."/>
            <person name="Powell A.J."/>
            <person name="Barry K."/>
            <person name="Miller A.N."/>
            <person name="Grigoriev I.V."/>
            <person name="Debuchy R."/>
            <person name="Gladieux P."/>
            <person name="Thoren M.H."/>
            <person name="Johannesson H."/>
        </authorList>
    </citation>
    <scope>NUCLEOTIDE SEQUENCE</scope>
    <source>
        <strain evidence="1">CBS 508.74</strain>
    </source>
</reference>
<dbReference type="GeneID" id="89932860"/>
<sequence length="88" mass="9850">MTLVPAFTPHPPPPHVSTWAPCTMGRSCIFRIALRNLYNSCRVPGLLARPSLLSSSVHSHHQLGCLPFRVLFSPSLRCRRLFLIFNPG</sequence>
<accession>A0AAN6QN39</accession>
<reference evidence="1" key="1">
    <citation type="journal article" date="2023" name="Mol. Phylogenet. Evol.">
        <title>Genome-scale phylogeny and comparative genomics of the fungal order Sordariales.</title>
        <authorList>
            <person name="Hensen N."/>
            <person name="Bonometti L."/>
            <person name="Westerberg I."/>
            <person name="Brannstrom I.O."/>
            <person name="Guillou S."/>
            <person name="Cros-Aarteil S."/>
            <person name="Calhoun S."/>
            <person name="Haridas S."/>
            <person name="Kuo A."/>
            <person name="Mondo S."/>
            <person name="Pangilinan J."/>
            <person name="Riley R."/>
            <person name="LaButti K."/>
            <person name="Andreopoulos B."/>
            <person name="Lipzen A."/>
            <person name="Chen C."/>
            <person name="Yan M."/>
            <person name="Daum C."/>
            <person name="Ng V."/>
            <person name="Clum A."/>
            <person name="Steindorff A."/>
            <person name="Ohm R.A."/>
            <person name="Martin F."/>
            <person name="Silar P."/>
            <person name="Natvig D.O."/>
            <person name="Lalanne C."/>
            <person name="Gautier V."/>
            <person name="Ament-Velasquez S.L."/>
            <person name="Kruys A."/>
            <person name="Hutchinson M.I."/>
            <person name="Powell A.J."/>
            <person name="Barry K."/>
            <person name="Miller A.N."/>
            <person name="Grigoriev I.V."/>
            <person name="Debuchy R."/>
            <person name="Gladieux P."/>
            <person name="Hiltunen Thoren M."/>
            <person name="Johannesson H."/>
        </authorList>
    </citation>
    <scope>NUCLEOTIDE SEQUENCE</scope>
    <source>
        <strain evidence="1">CBS 508.74</strain>
    </source>
</reference>
<dbReference type="AlphaFoldDB" id="A0AAN6QN39"/>
<dbReference type="RefSeq" id="XP_064668664.1">
    <property type="nucleotide sequence ID" value="XM_064808737.1"/>
</dbReference>
<organism evidence="1 2">
    <name type="scientific">Canariomyces notabilis</name>
    <dbReference type="NCBI Taxonomy" id="2074819"/>
    <lineage>
        <taxon>Eukaryota</taxon>
        <taxon>Fungi</taxon>
        <taxon>Dikarya</taxon>
        <taxon>Ascomycota</taxon>
        <taxon>Pezizomycotina</taxon>
        <taxon>Sordariomycetes</taxon>
        <taxon>Sordariomycetidae</taxon>
        <taxon>Sordariales</taxon>
        <taxon>Chaetomiaceae</taxon>
        <taxon>Canariomyces</taxon>
    </lineage>
</organism>
<protein>
    <submittedName>
        <fullName evidence="1">Uncharacterized protein</fullName>
    </submittedName>
</protein>
<gene>
    <name evidence="1" type="ORF">N656DRAFT_169020</name>
</gene>
<comment type="caution">
    <text evidence="1">The sequence shown here is derived from an EMBL/GenBank/DDBJ whole genome shotgun (WGS) entry which is preliminary data.</text>
</comment>
<evidence type="ECO:0000313" key="2">
    <source>
        <dbReference type="Proteomes" id="UP001302812"/>
    </source>
</evidence>
<keyword evidence="2" id="KW-1185">Reference proteome</keyword>
<dbReference type="Proteomes" id="UP001302812">
    <property type="component" value="Unassembled WGS sequence"/>
</dbReference>
<dbReference type="EMBL" id="MU853347">
    <property type="protein sequence ID" value="KAK4111094.1"/>
    <property type="molecule type" value="Genomic_DNA"/>
</dbReference>
<evidence type="ECO:0000313" key="1">
    <source>
        <dbReference type="EMBL" id="KAK4111094.1"/>
    </source>
</evidence>
<proteinExistence type="predicted"/>